<keyword evidence="1 2" id="KW-0129">CBS domain</keyword>
<dbReference type="Gene3D" id="3.30.1340.30">
    <property type="match status" value="1"/>
</dbReference>
<dbReference type="SUPFAM" id="SSF54631">
    <property type="entry name" value="CBS-domain pair"/>
    <property type="match status" value="1"/>
</dbReference>
<dbReference type="EMBL" id="VUOB01000024">
    <property type="protein sequence ID" value="KAA2261843.1"/>
    <property type="molecule type" value="Genomic_DNA"/>
</dbReference>
<dbReference type="CDD" id="cd04586">
    <property type="entry name" value="CBS_pair_BON_assoc"/>
    <property type="match status" value="1"/>
</dbReference>
<comment type="caution">
    <text evidence="6">The sequence shown here is derived from an EMBL/GenBank/DDBJ whole genome shotgun (WGS) entry which is preliminary data.</text>
</comment>
<dbReference type="InterPro" id="IPR007055">
    <property type="entry name" value="BON_dom"/>
</dbReference>
<evidence type="ECO:0000313" key="7">
    <source>
        <dbReference type="Proteomes" id="UP000323454"/>
    </source>
</evidence>
<proteinExistence type="predicted"/>
<evidence type="ECO:0000313" key="6">
    <source>
        <dbReference type="EMBL" id="KAA2261843.1"/>
    </source>
</evidence>
<evidence type="ECO:0000256" key="3">
    <source>
        <dbReference type="SAM" id="MobiDB-lite"/>
    </source>
</evidence>
<evidence type="ECO:0000256" key="1">
    <source>
        <dbReference type="ARBA" id="ARBA00023122"/>
    </source>
</evidence>
<dbReference type="SMART" id="SM00116">
    <property type="entry name" value="CBS"/>
    <property type="match status" value="2"/>
</dbReference>
<dbReference type="PROSITE" id="PS50914">
    <property type="entry name" value="BON"/>
    <property type="match status" value="1"/>
</dbReference>
<dbReference type="InterPro" id="IPR046342">
    <property type="entry name" value="CBS_dom_sf"/>
</dbReference>
<gene>
    <name evidence="6" type="ORF">F0L68_15085</name>
</gene>
<protein>
    <submittedName>
        <fullName evidence="6">CBS domain-containing protein</fullName>
    </submittedName>
</protein>
<dbReference type="PANTHER" id="PTHR43080">
    <property type="entry name" value="CBS DOMAIN-CONTAINING PROTEIN CBSX3, MITOCHONDRIAL"/>
    <property type="match status" value="1"/>
</dbReference>
<dbReference type="AlphaFoldDB" id="A0A5B2XER5"/>
<keyword evidence="7" id="KW-1185">Reference proteome</keyword>
<sequence length="247" mass="27389">MRYPDVDTVMTTELVATTPDTSFTQAARLLTEHAVSALPVLAASGRLIGVVSEADLMRKEQYRPEPTADHKPLLELPARREQRRRAHGLVVGDVMSEPVQTIRAHTPVTEAARALARSNVRRLFVVDAEDRLVGVLSRRDVLRLFLRGDQEIGEVVRHEVFERVLWADMALVVVTVEDGVVTLRGRLERRSEVDLAGRLTEAIPGVVGVVNSLRWELDDAQPEHAGGLPRVDPRAPGSFGPLRRDGR</sequence>
<dbReference type="InterPro" id="IPR051257">
    <property type="entry name" value="Diverse_CBS-Domain"/>
</dbReference>
<dbReference type="PROSITE" id="PS51371">
    <property type="entry name" value="CBS"/>
    <property type="match status" value="2"/>
</dbReference>
<dbReference type="Gene3D" id="3.10.580.10">
    <property type="entry name" value="CBS-domain"/>
    <property type="match status" value="1"/>
</dbReference>
<dbReference type="Proteomes" id="UP000323454">
    <property type="component" value="Unassembled WGS sequence"/>
</dbReference>
<feature type="domain" description="CBS" evidence="5">
    <location>
        <begin position="95"/>
        <end position="151"/>
    </location>
</feature>
<evidence type="ECO:0000259" key="5">
    <source>
        <dbReference type="PROSITE" id="PS51371"/>
    </source>
</evidence>
<dbReference type="PANTHER" id="PTHR43080:SF29">
    <property type="entry name" value="OS02G0818000 PROTEIN"/>
    <property type="match status" value="1"/>
</dbReference>
<feature type="region of interest" description="Disordered" evidence="3">
    <location>
        <begin position="223"/>
        <end position="247"/>
    </location>
</feature>
<reference evidence="6 7" key="1">
    <citation type="submission" date="2019-09" db="EMBL/GenBank/DDBJ databases">
        <title>Goodfellowia gen. nov., a new genus of the Pseudonocardineae related to Actinoalloteichus, containing Goodfellowia coeruleoviolacea gen. nov., comb. nov. gen. nov., comb. nov.</title>
        <authorList>
            <person name="Labeda D."/>
        </authorList>
    </citation>
    <scope>NUCLEOTIDE SEQUENCE [LARGE SCALE GENOMIC DNA]</scope>
    <source>
        <strain evidence="6 7">AN110305</strain>
    </source>
</reference>
<dbReference type="PIRSF" id="PIRSF036990">
    <property type="entry name" value="UCP036990_CBS_BON"/>
    <property type="match status" value="1"/>
</dbReference>
<evidence type="ECO:0000259" key="4">
    <source>
        <dbReference type="PROSITE" id="PS50914"/>
    </source>
</evidence>
<evidence type="ECO:0000256" key="2">
    <source>
        <dbReference type="PROSITE-ProRule" id="PRU00703"/>
    </source>
</evidence>
<dbReference type="InterPro" id="IPR000644">
    <property type="entry name" value="CBS_dom"/>
</dbReference>
<reference evidence="6 7" key="2">
    <citation type="submission" date="2019-09" db="EMBL/GenBank/DDBJ databases">
        <authorList>
            <person name="Jin C."/>
        </authorList>
    </citation>
    <scope>NUCLEOTIDE SEQUENCE [LARGE SCALE GENOMIC DNA]</scope>
    <source>
        <strain evidence="6 7">AN110305</strain>
    </source>
</reference>
<dbReference type="OrthoDB" id="3626971at2"/>
<name>A0A5B2XER5_9PSEU</name>
<dbReference type="RefSeq" id="WP_149850197.1">
    <property type="nucleotide sequence ID" value="NZ_VUOB01000024.1"/>
</dbReference>
<organism evidence="6 7">
    <name type="scientific">Solihabitans fulvus</name>
    <dbReference type="NCBI Taxonomy" id="1892852"/>
    <lineage>
        <taxon>Bacteria</taxon>
        <taxon>Bacillati</taxon>
        <taxon>Actinomycetota</taxon>
        <taxon>Actinomycetes</taxon>
        <taxon>Pseudonocardiales</taxon>
        <taxon>Pseudonocardiaceae</taxon>
        <taxon>Solihabitans</taxon>
    </lineage>
</organism>
<feature type="domain" description="CBS" evidence="5">
    <location>
        <begin position="10"/>
        <end position="67"/>
    </location>
</feature>
<accession>A0A5B2XER5</accession>
<dbReference type="Pfam" id="PF04972">
    <property type="entry name" value="BON"/>
    <property type="match status" value="1"/>
</dbReference>
<feature type="domain" description="BON" evidence="4">
    <location>
        <begin position="148"/>
        <end position="217"/>
    </location>
</feature>
<dbReference type="Pfam" id="PF00571">
    <property type="entry name" value="CBS"/>
    <property type="match status" value="2"/>
</dbReference>
<dbReference type="InterPro" id="IPR017080">
    <property type="entry name" value="UCP036990_CBS_BON"/>
</dbReference>